<dbReference type="InterPro" id="IPR036412">
    <property type="entry name" value="HAD-like_sf"/>
</dbReference>
<dbReference type="Pfam" id="PF00122">
    <property type="entry name" value="E1-E2_ATPase"/>
    <property type="match status" value="1"/>
</dbReference>
<evidence type="ECO:0000256" key="14">
    <source>
        <dbReference type="SAM" id="MobiDB-lite"/>
    </source>
</evidence>
<feature type="transmembrane region" description="Helical" evidence="15">
    <location>
        <begin position="932"/>
        <end position="951"/>
    </location>
</feature>
<feature type="transmembrane region" description="Helical" evidence="15">
    <location>
        <begin position="49"/>
        <end position="71"/>
    </location>
</feature>
<keyword evidence="4" id="KW-0597">Phosphoprotein</keyword>
<dbReference type="InterPro" id="IPR047820">
    <property type="entry name" value="P5A-type_ATPase"/>
</dbReference>
<dbReference type="InterPro" id="IPR008250">
    <property type="entry name" value="ATPase_P-typ_transduc_dom_A_sf"/>
</dbReference>
<evidence type="ECO:0000256" key="9">
    <source>
        <dbReference type="ARBA" id="ARBA00022840"/>
    </source>
</evidence>
<keyword evidence="19" id="KW-1185">Reference proteome</keyword>
<dbReference type="SFLD" id="SFLDF00027">
    <property type="entry name" value="p-type_atpase"/>
    <property type="match status" value="1"/>
</dbReference>
<evidence type="ECO:0000259" key="16">
    <source>
        <dbReference type="Pfam" id="PF00122"/>
    </source>
</evidence>
<feature type="domain" description="P-type ATPase A" evidence="16">
    <location>
        <begin position="251"/>
        <end position="341"/>
    </location>
</feature>
<dbReference type="OMA" id="QKTKYVW"/>
<dbReference type="OrthoDB" id="48943at2759"/>
<name>X1ZB34_CAPTE</name>
<dbReference type="PANTHER" id="PTHR45630:SF7">
    <property type="entry name" value="ENDOPLASMIC RETICULUM TRANSMEMBRANE HELIX TRANSLOCASE"/>
    <property type="match status" value="1"/>
</dbReference>
<dbReference type="EnsemblMetazoa" id="CapteT167536">
    <property type="protein sequence ID" value="CapteP167536"/>
    <property type="gene ID" value="CapteG167536"/>
</dbReference>
<proteinExistence type="inferred from homology"/>
<comment type="similarity">
    <text evidence="2">Belongs to the cation transport ATPase (P-type) (TC 3.A.3) family. Type V subfamily.</text>
</comment>
<evidence type="ECO:0000313" key="18">
    <source>
        <dbReference type="EnsemblMetazoa" id="CapteP167536"/>
    </source>
</evidence>
<sequence length="1153" mass="128839">MNEEIQHIALYNRRPLALHGHVLPFMLLYAIWLYTWVFVYGIEEYYEPGLISVVALALLQILCCLFGFWFVPVQCLFTCSGASKPQDASLVKVVPTPNNGSTELVKLHQTKRSNGEEEIWFVFQKVKYFYDSEEKKTFIPLPFPVNHSIKHYNNCKGYTDEEDLKAAQSKYGINDMVLDIPTFAELFKERATAPFFVFQVFCVGLWCLDEYWYYSVFTLMMLVAFEATLVQQQLRNMAEIRKMGNKPYPIQTYRNRKWRAVLSNELVPGDIVSVGRSQEDRLVPCDLLLLRGPCIVDESMLTGESVPVMKEAVEALDEDDQFTVETHGKLHVLYGGTKVVQHTPPPKSSPGLKASDNGCVAYVLRHSFNTSQGKLLRTILFGVKRVTANNLETFMFIIFLLIFAIAAASYVWLEGNKNPSRNKYKLFLECTLILTSVVPPELPIELSLAVNTSLLALSKLYVFCTEPFRIPFAGKVDICCFDKTGTLTSDNLVVEGITGLKEHENGSKIIPVREAPAQTLHVLATCHSLAQLDDDLVGDPLEKATLNAAEWNLTKGDFVVPKKGRSLGFKIYHRFHFASALKRMSVITGQTPTGSVDTEYLGTVKGAPETIRSMLVEVPEFYDEVYVDMARRGARVLALASKRLGTLSHQEVRDFTRDDVECDLNFVGFVVISCPLKNDSKNVVKEILNSSHQVVMITGDNPLTACHVAKELAITQKLHTLSLSNDSAQHDGWHWRSIDDTVVHQVQPEKGFKWLIQEYDLCLTGEGLSHLVDHEKSFLKQILPHVKVFARVAPKQKEFVITSLKELGYVTLMCGDGTNDVGALKHAHVGVALLANAPEKPPDMKARKQKHQELSAIGPRGRTGKMRGRPEAPGRSETPTAQKLAQMLKELEEEEKGQVVRLGDASIASPFTSKLSTTMCVCHIIKQGRCTLVTTLQMFKILALNALILAYSQSVLYLDGVKFSDTQATMQGLLLAGCFLFISRSKPLSKLSATRPLPNIFNFYTVLTVLLQFAVHFVSLVYLKQEAEARSPPKSEEFPDLEAEFKPTLINTTIYIIAMAMQVTTFAVNYKGHPFMESLTENKALLYSLMTSGGAIICLTCGILPDVSAQFELEELTPEFRYIVMTTLATDFLSCFLIDKLLEAVLGPGGIGS</sequence>
<evidence type="ECO:0000256" key="5">
    <source>
        <dbReference type="ARBA" id="ARBA00022692"/>
    </source>
</evidence>
<dbReference type="SUPFAM" id="SSF81653">
    <property type="entry name" value="Calcium ATPase, transduction domain A"/>
    <property type="match status" value="1"/>
</dbReference>
<dbReference type="PANTHER" id="PTHR45630">
    <property type="entry name" value="CATION-TRANSPORTING ATPASE-RELATED"/>
    <property type="match status" value="1"/>
</dbReference>
<dbReference type="GO" id="GO:0015662">
    <property type="term" value="F:P-type ion transporter activity"/>
    <property type="evidence" value="ECO:0007669"/>
    <property type="project" value="TreeGrafter"/>
</dbReference>
<dbReference type="SUPFAM" id="SSF56784">
    <property type="entry name" value="HAD-like"/>
    <property type="match status" value="1"/>
</dbReference>
<protein>
    <recommendedName>
        <fullName evidence="20">Cation-transporting ATPase</fullName>
    </recommendedName>
</protein>
<dbReference type="GO" id="GO:0019829">
    <property type="term" value="F:ATPase-coupled monoatomic cation transmembrane transporter activity"/>
    <property type="evidence" value="ECO:0007669"/>
    <property type="project" value="TreeGrafter"/>
</dbReference>
<keyword evidence="8" id="KW-0256">Endoplasmic reticulum</keyword>
<evidence type="ECO:0000256" key="13">
    <source>
        <dbReference type="ARBA" id="ARBA00023136"/>
    </source>
</evidence>
<dbReference type="Gene3D" id="2.70.150.10">
    <property type="entry name" value="Calcium-transporting ATPase, cytoplasmic transduction domain A"/>
    <property type="match status" value="1"/>
</dbReference>
<comment type="subcellular location">
    <subcellularLocation>
        <location evidence="1">Endoplasmic reticulum membrane</location>
        <topology evidence="1">Multi-pass membrane protein</topology>
    </subcellularLocation>
</comment>
<evidence type="ECO:0000256" key="10">
    <source>
        <dbReference type="ARBA" id="ARBA00022842"/>
    </source>
</evidence>
<feature type="transmembrane region" description="Helical" evidence="15">
    <location>
        <begin position="1003"/>
        <end position="1023"/>
    </location>
</feature>
<dbReference type="HOGENOM" id="CLU_001828_4_1_1"/>
<keyword evidence="11" id="KW-1278">Translocase</keyword>
<evidence type="ECO:0000256" key="11">
    <source>
        <dbReference type="ARBA" id="ARBA00022967"/>
    </source>
</evidence>
<dbReference type="SFLD" id="SFLDS00003">
    <property type="entry name" value="Haloacid_Dehalogenase"/>
    <property type="match status" value="1"/>
</dbReference>
<evidence type="ECO:0000256" key="2">
    <source>
        <dbReference type="ARBA" id="ARBA00006000"/>
    </source>
</evidence>
<dbReference type="PROSITE" id="PS00154">
    <property type="entry name" value="ATPASE_E1_E2"/>
    <property type="match status" value="1"/>
</dbReference>
<dbReference type="InterPro" id="IPR023214">
    <property type="entry name" value="HAD_sf"/>
</dbReference>
<feature type="transmembrane region" description="Helical" evidence="15">
    <location>
        <begin position="963"/>
        <end position="983"/>
    </location>
</feature>
<evidence type="ECO:0000256" key="6">
    <source>
        <dbReference type="ARBA" id="ARBA00022723"/>
    </source>
</evidence>
<dbReference type="InterPro" id="IPR023299">
    <property type="entry name" value="ATPase_P-typ_cyto_dom_N"/>
</dbReference>
<dbReference type="Proteomes" id="UP000014760">
    <property type="component" value="Unassembled WGS sequence"/>
</dbReference>
<evidence type="ECO:0000313" key="19">
    <source>
        <dbReference type="Proteomes" id="UP000014760"/>
    </source>
</evidence>
<dbReference type="NCBIfam" id="TIGR01494">
    <property type="entry name" value="ATPase_P-type"/>
    <property type="match status" value="2"/>
</dbReference>
<dbReference type="SUPFAM" id="SSF81665">
    <property type="entry name" value="Calcium ATPase, transmembrane domain M"/>
    <property type="match status" value="1"/>
</dbReference>
<dbReference type="SFLD" id="SFLDG00002">
    <property type="entry name" value="C1.7:_P-type_atpase_like"/>
    <property type="match status" value="1"/>
</dbReference>
<dbReference type="AlphaFoldDB" id="X1ZB34"/>
<dbReference type="PRINTS" id="PR00119">
    <property type="entry name" value="CATATPASE"/>
</dbReference>
<feature type="region of interest" description="Disordered" evidence="14">
    <location>
        <begin position="858"/>
        <end position="880"/>
    </location>
</feature>
<accession>X1ZB34</accession>
<reference evidence="19" key="2">
    <citation type="journal article" date="2013" name="Nature">
        <title>Insights into bilaterian evolution from three spiralian genomes.</title>
        <authorList>
            <person name="Simakov O."/>
            <person name="Marletaz F."/>
            <person name="Cho S.J."/>
            <person name="Edsinger-Gonzales E."/>
            <person name="Havlak P."/>
            <person name="Hellsten U."/>
            <person name="Kuo D.H."/>
            <person name="Larsson T."/>
            <person name="Lv J."/>
            <person name="Arendt D."/>
            <person name="Savage R."/>
            <person name="Osoegawa K."/>
            <person name="de Jong P."/>
            <person name="Grimwood J."/>
            <person name="Chapman J.A."/>
            <person name="Shapiro H."/>
            <person name="Aerts A."/>
            <person name="Otillar R.P."/>
            <person name="Terry A.Y."/>
            <person name="Boore J.L."/>
            <person name="Grigoriev I.V."/>
            <person name="Lindberg D.R."/>
            <person name="Seaver E.C."/>
            <person name="Weisblat D.A."/>
            <person name="Putnam N.H."/>
            <person name="Rokhsar D.S."/>
        </authorList>
    </citation>
    <scope>NUCLEOTIDE SEQUENCE</scope>
    <source>
        <strain evidence="19">I ESC-2004</strain>
    </source>
</reference>
<dbReference type="GO" id="GO:0046872">
    <property type="term" value="F:metal ion binding"/>
    <property type="evidence" value="ECO:0007669"/>
    <property type="project" value="UniProtKB-KW"/>
</dbReference>
<dbReference type="FunFam" id="3.40.50.1000:FF:000056">
    <property type="entry name" value="Cation-transporting ATPase"/>
    <property type="match status" value="1"/>
</dbReference>
<evidence type="ECO:0000256" key="15">
    <source>
        <dbReference type="SAM" id="Phobius"/>
    </source>
</evidence>
<dbReference type="GO" id="GO:0005524">
    <property type="term" value="F:ATP binding"/>
    <property type="evidence" value="ECO:0007669"/>
    <property type="project" value="UniProtKB-KW"/>
</dbReference>
<dbReference type="InterPro" id="IPR044492">
    <property type="entry name" value="P_typ_ATPase_HD_dom"/>
</dbReference>
<dbReference type="EMBL" id="AMQN01000095">
    <property type="status" value="NOT_ANNOTATED_CDS"/>
    <property type="molecule type" value="Genomic_DNA"/>
</dbReference>
<dbReference type="Pfam" id="PF23143">
    <property type="entry name" value="2TM_P5A-ATPase"/>
    <property type="match status" value="1"/>
</dbReference>
<reference evidence="19" key="1">
    <citation type="submission" date="2012-12" db="EMBL/GenBank/DDBJ databases">
        <authorList>
            <person name="Hellsten U."/>
            <person name="Grimwood J."/>
            <person name="Chapman J.A."/>
            <person name="Shapiro H."/>
            <person name="Aerts A."/>
            <person name="Otillar R.P."/>
            <person name="Terry A.Y."/>
            <person name="Boore J.L."/>
            <person name="Simakov O."/>
            <person name="Marletaz F."/>
            <person name="Cho S.-J."/>
            <person name="Edsinger-Gonzales E."/>
            <person name="Havlak P."/>
            <person name="Kuo D.-H."/>
            <person name="Larsson T."/>
            <person name="Lv J."/>
            <person name="Arendt D."/>
            <person name="Savage R."/>
            <person name="Osoegawa K."/>
            <person name="de Jong P."/>
            <person name="Lindberg D.R."/>
            <person name="Seaver E.C."/>
            <person name="Weisblat D.A."/>
            <person name="Putnam N.H."/>
            <person name="Grigoriev I.V."/>
            <person name="Rokhsar D.S."/>
        </authorList>
    </citation>
    <scope>NUCLEOTIDE SEQUENCE</scope>
    <source>
        <strain evidence="19">I ESC-2004</strain>
    </source>
</reference>
<dbReference type="GO" id="GO:0005789">
    <property type="term" value="C:endoplasmic reticulum membrane"/>
    <property type="evidence" value="ECO:0007669"/>
    <property type="project" value="UniProtKB-SubCell"/>
</dbReference>
<organism evidence="18 19">
    <name type="scientific">Capitella teleta</name>
    <name type="common">Polychaete worm</name>
    <dbReference type="NCBI Taxonomy" id="283909"/>
    <lineage>
        <taxon>Eukaryota</taxon>
        <taxon>Metazoa</taxon>
        <taxon>Spiralia</taxon>
        <taxon>Lophotrochozoa</taxon>
        <taxon>Annelida</taxon>
        <taxon>Polychaeta</taxon>
        <taxon>Sedentaria</taxon>
        <taxon>Scolecida</taxon>
        <taxon>Capitellidae</taxon>
        <taxon>Capitella</taxon>
    </lineage>
</organism>
<dbReference type="InterPro" id="IPR057255">
    <property type="entry name" value="2TM_P5A-ATPase"/>
</dbReference>
<evidence type="ECO:0000256" key="7">
    <source>
        <dbReference type="ARBA" id="ARBA00022741"/>
    </source>
</evidence>
<keyword evidence="9" id="KW-0067">ATP-binding</keyword>
<dbReference type="InterPro" id="IPR059000">
    <property type="entry name" value="ATPase_P-type_domA"/>
</dbReference>
<evidence type="ECO:0008006" key="20">
    <source>
        <dbReference type="Google" id="ProtNLM"/>
    </source>
</evidence>
<dbReference type="Gene3D" id="3.40.1110.10">
    <property type="entry name" value="Calcium-transporting ATPase, cytoplasmic domain N"/>
    <property type="match status" value="1"/>
</dbReference>
<dbReference type="Gene3D" id="3.40.50.1000">
    <property type="entry name" value="HAD superfamily/HAD-like"/>
    <property type="match status" value="1"/>
</dbReference>
<dbReference type="FunFam" id="2.70.150.10:FF:000015">
    <property type="entry name" value="Cation-transporting ATPase"/>
    <property type="match status" value="1"/>
</dbReference>
<dbReference type="CDD" id="cd07543">
    <property type="entry name" value="P-type_ATPase_cation"/>
    <property type="match status" value="1"/>
</dbReference>
<reference evidence="18" key="3">
    <citation type="submission" date="2015-06" db="UniProtKB">
        <authorList>
            <consortium name="EnsemblMetazoa"/>
        </authorList>
    </citation>
    <scope>IDENTIFICATION</scope>
</reference>
<dbReference type="InterPro" id="IPR018303">
    <property type="entry name" value="ATPase_P-typ_P_site"/>
</dbReference>
<evidence type="ECO:0000256" key="1">
    <source>
        <dbReference type="ARBA" id="ARBA00004477"/>
    </source>
</evidence>
<dbReference type="InterPro" id="IPR006544">
    <property type="entry name" value="P-type_TPase_V"/>
</dbReference>
<feature type="transmembrane region" description="Helical" evidence="15">
    <location>
        <begin position="394"/>
        <end position="413"/>
    </location>
</feature>
<dbReference type="InterPro" id="IPR001757">
    <property type="entry name" value="P_typ_ATPase"/>
</dbReference>
<dbReference type="SUPFAM" id="SSF81660">
    <property type="entry name" value="Metal cation-transporting ATPase, ATP-binding domain N"/>
    <property type="match status" value="1"/>
</dbReference>
<evidence type="ECO:0000256" key="4">
    <source>
        <dbReference type="ARBA" id="ARBA00022553"/>
    </source>
</evidence>
<keyword evidence="3" id="KW-0813">Transport</keyword>
<dbReference type="Pfam" id="PF13246">
    <property type="entry name" value="Cation_ATPase"/>
    <property type="match status" value="1"/>
</dbReference>
<evidence type="ECO:0000256" key="12">
    <source>
        <dbReference type="ARBA" id="ARBA00022989"/>
    </source>
</evidence>
<keyword evidence="10" id="KW-0460">Magnesium</keyword>
<feature type="transmembrane region" description="Helical" evidence="15">
    <location>
        <begin position="22"/>
        <end position="42"/>
    </location>
</feature>
<keyword evidence="5 15" id="KW-0812">Transmembrane</keyword>
<evidence type="ECO:0000256" key="8">
    <source>
        <dbReference type="ARBA" id="ARBA00022824"/>
    </source>
</evidence>
<dbReference type="GO" id="GO:0016887">
    <property type="term" value="F:ATP hydrolysis activity"/>
    <property type="evidence" value="ECO:0007669"/>
    <property type="project" value="InterPro"/>
</dbReference>
<keyword evidence="12 15" id="KW-1133">Transmembrane helix</keyword>
<dbReference type="InterPro" id="IPR023298">
    <property type="entry name" value="ATPase_P-typ_TM_dom_sf"/>
</dbReference>
<keyword evidence="7" id="KW-0547">Nucleotide-binding</keyword>
<keyword evidence="6" id="KW-0479">Metal-binding</keyword>
<evidence type="ECO:0000259" key="17">
    <source>
        <dbReference type="Pfam" id="PF23143"/>
    </source>
</evidence>
<dbReference type="NCBIfam" id="TIGR01657">
    <property type="entry name" value="P-ATPase-V"/>
    <property type="match status" value="1"/>
</dbReference>
<keyword evidence="13 15" id="KW-0472">Membrane</keyword>
<dbReference type="GO" id="GO:0006874">
    <property type="term" value="P:intracellular calcium ion homeostasis"/>
    <property type="evidence" value="ECO:0007669"/>
    <property type="project" value="TreeGrafter"/>
</dbReference>
<feature type="transmembrane region" description="Helical" evidence="15">
    <location>
        <begin position="1084"/>
        <end position="1105"/>
    </location>
</feature>
<feature type="domain" description="P5A-ATPase transmembrane helical hairpin" evidence="17">
    <location>
        <begin position="14"/>
        <end position="82"/>
    </location>
</feature>
<evidence type="ECO:0000256" key="3">
    <source>
        <dbReference type="ARBA" id="ARBA00022448"/>
    </source>
</evidence>